<keyword evidence="5 10" id="KW-0418">Kinase</keyword>
<dbReference type="CDD" id="cd00180">
    <property type="entry name" value="PKc"/>
    <property type="match status" value="1"/>
</dbReference>
<dbReference type="EMBL" id="SNRW01009794">
    <property type="protein sequence ID" value="KAA6377465.1"/>
    <property type="molecule type" value="Genomic_DNA"/>
</dbReference>
<dbReference type="InterPro" id="IPR000719">
    <property type="entry name" value="Prot_kinase_dom"/>
</dbReference>
<gene>
    <name evidence="10" type="ORF">EZS28_027009</name>
</gene>
<dbReference type="InterPro" id="IPR011009">
    <property type="entry name" value="Kinase-like_dom_sf"/>
</dbReference>
<evidence type="ECO:0000313" key="10">
    <source>
        <dbReference type="EMBL" id="KAA6377465.1"/>
    </source>
</evidence>
<evidence type="ECO:0000313" key="11">
    <source>
        <dbReference type="Proteomes" id="UP000324800"/>
    </source>
</evidence>
<dbReference type="GO" id="GO:0004674">
    <property type="term" value="F:protein serine/threonine kinase activity"/>
    <property type="evidence" value="ECO:0007669"/>
    <property type="project" value="UniProtKB-KW"/>
</dbReference>
<proteinExistence type="predicted"/>
<dbReference type="OrthoDB" id="541276at2759"/>
<dbReference type="Proteomes" id="UP000324800">
    <property type="component" value="Unassembled WGS sequence"/>
</dbReference>
<name>A0A5J4V5R1_9EUKA</name>
<evidence type="ECO:0000256" key="7">
    <source>
        <dbReference type="ARBA" id="ARBA00047899"/>
    </source>
</evidence>
<dbReference type="SUPFAM" id="SSF56112">
    <property type="entry name" value="Protein kinase-like (PK-like)"/>
    <property type="match status" value="1"/>
</dbReference>
<keyword evidence="3" id="KW-0808">Transferase</keyword>
<evidence type="ECO:0000256" key="6">
    <source>
        <dbReference type="ARBA" id="ARBA00022840"/>
    </source>
</evidence>
<organism evidence="10 11">
    <name type="scientific">Streblomastix strix</name>
    <dbReference type="NCBI Taxonomy" id="222440"/>
    <lineage>
        <taxon>Eukaryota</taxon>
        <taxon>Metamonada</taxon>
        <taxon>Preaxostyla</taxon>
        <taxon>Oxymonadida</taxon>
        <taxon>Streblomastigidae</taxon>
        <taxon>Streblomastix</taxon>
    </lineage>
</organism>
<dbReference type="Pfam" id="PF00069">
    <property type="entry name" value="Pkinase"/>
    <property type="match status" value="1"/>
</dbReference>
<protein>
    <recommendedName>
        <fullName evidence="1">non-specific serine/threonine protein kinase</fullName>
        <ecNumber evidence="1">2.7.11.1</ecNumber>
    </recommendedName>
</protein>
<evidence type="ECO:0000256" key="4">
    <source>
        <dbReference type="ARBA" id="ARBA00022741"/>
    </source>
</evidence>
<dbReference type="PROSITE" id="PS50011">
    <property type="entry name" value="PROTEIN_KINASE_DOM"/>
    <property type="match status" value="1"/>
</dbReference>
<keyword evidence="4" id="KW-0547">Nucleotide-binding</keyword>
<evidence type="ECO:0000256" key="1">
    <source>
        <dbReference type="ARBA" id="ARBA00012513"/>
    </source>
</evidence>
<feature type="non-terminal residue" evidence="10">
    <location>
        <position position="170"/>
    </location>
</feature>
<reference evidence="10 11" key="1">
    <citation type="submission" date="2019-03" db="EMBL/GenBank/DDBJ databases">
        <title>Single cell metagenomics reveals metabolic interactions within the superorganism composed of flagellate Streblomastix strix and complex community of Bacteroidetes bacteria on its surface.</title>
        <authorList>
            <person name="Treitli S.C."/>
            <person name="Kolisko M."/>
            <person name="Husnik F."/>
            <person name="Keeling P."/>
            <person name="Hampl V."/>
        </authorList>
    </citation>
    <scope>NUCLEOTIDE SEQUENCE [LARGE SCALE GENOMIC DNA]</scope>
    <source>
        <strain evidence="10">ST1C</strain>
    </source>
</reference>
<evidence type="ECO:0000259" key="9">
    <source>
        <dbReference type="PROSITE" id="PS50011"/>
    </source>
</evidence>
<dbReference type="Gene3D" id="1.10.510.10">
    <property type="entry name" value="Transferase(Phosphotransferase) domain 1"/>
    <property type="match status" value="1"/>
</dbReference>
<evidence type="ECO:0000256" key="8">
    <source>
        <dbReference type="ARBA" id="ARBA00048679"/>
    </source>
</evidence>
<feature type="domain" description="Protein kinase" evidence="9">
    <location>
        <begin position="11"/>
        <end position="170"/>
    </location>
</feature>
<evidence type="ECO:0000256" key="3">
    <source>
        <dbReference type="ARBA" id="ARBA00022679"/>
    </source>
</evidence>
<keyword evidence="2" id="KW-0723">Serine/threonine-protein kinase</keyword>
<dbReference type="PROSITE" id="PS00108">
    <property type="entry name" value="PROTEIN_KINASE_ST"/>
    <property type="match status" value="1"/>
</dbReference>
<dbReference type="EC" id="2.7.11.1" evidence="1"/>
<comment type="caution">
    <text evidence="10">The sequence shown here is derived from an EMBL/GenBank/DDBJ whole genome shotgun (WGS) entry which is preliminary data.</text>
</comment>
<sequence>MIDFKKLVYKDFKMKKLGQGSQGRTYLGTLIATNDQYAIKKEEYLDEEDKERVNREIEQMKRLESRFTVKLLGTFFRDHDEIFLVMELYSKGDLRKVISDLQKLPEKERVMQVWGIFGQTIRALDHLHCHSVVHRDIKPENIFVMEDGSVRLGGFAKVISSHDYATMAGT</sequence>
<comment type="catalytic activity">
    <reaction evidence="7">
        <text>L-threonyl-[protein] + ATP = O-phospho-L-threonyl-[protein] + ADP + H(+)</text>
        <dbReference type="Rhea" id="RHEA:46608"/>
        <dbReference type="Rhea" id="RHEA-COMP:11060"/>
        <dbReference type="Rhea" id="RHEA-COMP:11605"/>
        <dbReference type="ChEBI" id="CHEBI:15378"/>
        <dbReference type="ChEBI" id="CHEBI:30013"/>
        <dbReference type="ChEBI" id="CHEBI:30616"/>
        <dbReference type="ChEBI" id="CHEBI:61977"/>
        <dbReference type="ChEBI" id="CHEBI:456216"/>
        <dbReference type="EC" id="2.7.11.1"/>
    </reaction>
</comment>
<accession>A0A5J4V5R1</accession>
<dbReference type="PANTHER" id="PTHR44899:SF3">
    <property type="entry name" value="SERINE_THREONINE-PROTEIN KINASE NEK1"/>
    <property type="match status" value="1"/>
</dbReference>
<dbReference type="SMART" id="SM00220">
    <property type="entry name" value="S_TKc"/>
    <property type="match status" value="1"/>
</dbReference>
<dbReference type="PANTHER" id="PTHR44899">
    <property type="entry name" value="CAMK FAMILY PROTEIN KINASE"/>
    <property type="match status" value="1"/>
</dbReference>
<comment type="catalytic activity">
    <reaction evidence="8">
        <text>L-seryl-[protein] + ATP = O-phospho-L-seryl-[protein] + ADP + H(+)</text>
        <dbReference type="Rhea" id="RHEA:17989"/>
        <dbReference type="Rhea" id="RHEA-COMP:9863"/>
        <dbReference type="Rhea" id="RHEA-COMP:11604"/>
        <dbReference type="ChEBI" id="CHEBI:15378"/>
        <dbReference type="ChEBI" id="CHEBI:29999"/>
        <dbReference type="ChEBI" id="CHEBI:30616"/>
        <dbReference type="ChEBI" id="CHEBI:83421"/>
        <dbReference type="ChEBI" id="CHEBI:456216"/>
        <dbReference type="EC" id="2.7.11.1"/>
    </reaction>
</comment>
<evidence type="ECO:0000256" key="2">
    <source>
        <dbReference type="ARBA" id="ARBA00022527"/>
    </source>
</evidence>
<evidence type="ECO:0000256" key="5">
    <source>
        <dbReference type="ARBA" id="ARBA00022777"/>
    </source>
</evidence>
<dbReference type="GO" id="GO:0005524">
    <property type="term" value="F:ATP binding"/>
    <property type="evidence" value="ECO:0007669"/>
    <property type="project" value="UniProtKB-KW"/>
</dbReference>
<dbReference type="InterPro" id="IPR008271">
    <property type="entry name" value="Ser/Thr_kinase_AS"/>
</dbReference>
<dbReference type="AlphaFoldDB" id="A0A5J4V5R1"/>
<dbReference type="InterPro" id="IPR051131">
    <property type="entry name" value="NEK_Ser/Thr_kinase_NIMA"/>
</dbReference>
<keyword evidence="6" id="KW-0067">ATP-binding</keyword>